<dbReference type="CDD" id="cd01949">
    <property type="entry name" value="GGDEF"/>
    <property type="match status" value="1"/>
</dbReference>
<dbReference type="InterPro" id="IPR000700">
    <property type="entry name" value="PAS-assoc_C"/>
</dbReference>
<comment type="caution">
    <text evidence="5">The sequence shown here is derived from an EMBL/GenBank/DDBJ whole genome shotgun (WGS) entry which is preliminary data.</text>
</comment>
<dbReference type="InterPro" id="IPR052155">
    <property type="entry name" value="Biofilm_reg_signaling"/>
</dbReference>
<dbReference type="PANTHER" id="PTHR44757:SF2">
    <property type="entry name" value="BIOFILM ARCHITECTURE MAINTENANCE PROTEIN MBAA"/>
    <property type="match status" value="1"/>
</dbReference>
<evidence type="ECO:0000259" key="2">
    <source>
        <dbReference type="PROSITE" id="PS50112"/>
    </source>
</evidence>
<dbReference type="InterPro" id="IPR000014">
    <property type="entry name" value="PAS"/>
</dbReference>
<evidence type="ECO:0000313" key="5">
    <source>
        <dbReference type="EMBL" id="MFC3911984.1"/>
    </source>
</evidence>
<dbReference type="NCBIfam" id="TIGR00229">
    <property type="entry name" value="sensory_box"/>
    <property type="match status" value="2"/>
</dbReference>
<proteinExistence type="predicted"/>
<feature type="transmembrane region" description="Helical" evidence="1">
    <location>
        <begin position="15"/>
        <end position="38"/>
    </location>
</feature>
<dbReference type="Proteomes" id="UP001595692">
    <property type="component" value="Unassembled WGS sequence"/>
</dbReference>
<dbReference type="InterPro" id="IPR029787">
    <property type="entry name" value="Nucleotide_cyclase"/>
</dbReference>
<dbReference type="SUPFAM" id="SSF55073">
    <property type="entry name" value="Nucleotide cyclase"/>
    <property type="match status" value="1"/>
</dbReference>
<dbReference type="RefSeq" id="WP_377149880.1">
    <property type="nucleotide sequence ID" value="NZ_JBHSAF010000001.1"/>
</dbReference>
<dbReference type="InterPro" id="IPR013656">
    <property type="entry name" value="PAS_4"/>
</dbReference>
<organism evidence="5 6">
    <name type="scientific">Pseudaeromonas sharmana</name>
    <dbReference type="NCBI Taxonomy" id="328412"/>
    <lineage>
        <taxon>Bacteria</taxon>
        <taxon>Pseudomonadati</taxon>
        <taxon>Pseudomonadota</taxon>
        <taxon>Gammaproteobacteria</taxon>
        <taxon>Aeromonadales</taxon>
        <taxon>Aeromonadaceae</taxon>
        <taxon>Pseudaeromonas</taxon>
    </lineage>
</organism>
<dbReference type="NCBIfam" id="TIGR00254">
    <property type="entry name" value="GGDEF"/>
    <property type="match status" value="1"/>
</dbReference>
<feature type="domain" description="PAC" evidence="3">
    <location>
        <begin position="579"/>
        <end position="634"/>
    </location>
</feature>
<dbReference type="PROSITE" id="PS50887">
    <property type="entry name" value="GGDEF"/>
    <property type="match status" value="1"/>
</dbReference>
<dbReference type="Pfam" id="PF08448">
    <property type="entry name" value="PAS_4"/>
    <property type="match status" value="1"/>
</dbReference>
<keyword evidence="1" id="KW-0812">Transmembrane</keyword>
<dbReference type="Pfam" id="PF00989">
    <property type="entry name" value="PAS"/>
    <property type="match status" value="1"/>
</dbReference>
<dbReference type="InterPro" id="IPR000160">
    <property type="entry name" value="GGDEF_dom"/>
</dbReference>
<accession>A0ABV8CIQ6</accession>
<feature type="domain" description="PAS" evidence="2">
    <location>
        <begin position="383"/>
        <end position="428"/>
    </location>
</feature>
<evidence type="ECO:0000256" key="1">
    <source>
        <dbReference type="SAM" id="Phobius"/>
    </source>
</evidence>
<keyword evidence="6" id="KW-1185">Reference proteome</keyword>
<name>A0ABV8CIQ6_9GAMM</name>
<keyword evidence="5" id="KW-0808">Transferase</keyword>
<dbReference type="PROSITE" id="PS50112">
    <property type="entry name" value="PAS"/>
    <property type="match status" value="2"/>
</dbReference>
<dbReference type="PROSITE" id="PS50113">
    <property type="entry name" value="PAC"/>
    <property type="match status" value="1"/>
</dbReference>
<reference evidence="6" key="1">
    <citation type="journal article" date="2019" name="Int. J. Syst. Evol. Microbiol.">
        <title>The Global Catalogue of Microorganisms (GCM) 10K type strain sequencing project: providing services to taxonomists for standard genome sequencing and annotation.</title>
        <authorList>
            <consortium name="The Broad Institute Genomics Platform"/>
            <consortium name="The Broad Institute Genome Sequencing Center for Infectious Disease"/>
            <person name="Wu L."/>
            <person name="Ma J."/>
        </authorList>
    </citation>
    <scope>NUCLEOTIDE SEQUENCE [LARGE SCALE GENOMIC DNA]</scope>
    <source>
        <strain evidence="6">CCUG 54939</strain>
    </source>
</reference>
<feature type="domain" description="GGDEF" evidence="4">
    <location>
        <begin position="666"/>
        <end position="801"/>
    </location>
</feature>
<dbReference type="EMBL" id="JBHSAF010000001">
    <property type="protein sequence ID" value="MFC3911984.1"/>
    <property type="molecule type" value="Genomic_DNA"/>
</dbReference>
<dbReference type="SMART" id="SM00091">
    <property type="entry name" value="PAS"/>
    <property type="match status" value="2"/>
</dbReference>
<keyword evidence="1" id="KW-0472">Membrane</keyword>
<dbReference type="SMART" id="SM00267">
    <property type="entry name" value="GGDEF"/>
    <property type="match status" value="1"/>
</dbReference>
<gene>
    <name evidence="5" type="ORF">ACFOSS_00690</name>
</gene>
<feature type="domain" description="PAS" evidence="2">
    <location>
        <begin position="511"/>
        <end position="581"/>
    </location>
</feature>
<keyword evidence="5" id="KW-0548">Nucleotidyltransferase</keyword>
<evidence type="ECO:0000259" key="3">
    <source>
        <dbReference type="PROSITE" id="PS50113"/>
    </source>
</evidence>
<dbReference type="Gene3D" id="3.30.450.20">
    <property type="entry name" value="PAS domain"/>
    <property type="match status" value="2"/>
</dbReference>
<dbReference type="GO" id="GO:0052621">
    <property type="term" value="F:diguanylate cyclase activity"/>
    <property type="evidence" value="ECO:0007669"/>
    <property type="project" value="UniProtKB-EC"/>
</dbReference>
<dbReference type="Pfam" id="PF00990">
    <property type="entry name" value="GGDEF"/>
    <property type="match status" value="1"/>
</dbReference>
<dbReference type="Gene3D" id="3.30.70.270">
    <property type="match status" value="1"/>
</dbReference>
<dbReference type="CDD" id="cd00130">
    <property type="entry name" value="PAS"/>
    <property type="match status" value="2"/>
</dbReference>
<dbReference type="SUPFAM" id="SSF55785">
    <property type="entry name" value="PYP-like sensor domain (PAS domain)"/>
    <property type="match status" value="2"/>
</dbReference>
<dbReference type="InterPro" id="IPR035965">
    <property type="entry name" value="PAS-like_dom_sf"/>
</dbReference>
<evidence type="ECO:0000259" key="4">
    <source>
        <dbReference type="PROSITE" id="PS50887"/>
    </source>
</evidence>
<protein>
    <submittedName>
        <fullName evidence="5">Diguanylate cyclase domain-containing protein</fullName>
        <ecNumber evidence="5">2.7.7.65</ecNumber>
    </submittedName>
</protein>
<dbReference type="InterPro" id="IPR043128">
    <property type="entry name" value="Rev_trsase/Diguanyl_cyclase"/>
</dbReference>
<dbReference type="PANTHER" id="PTHR44757">
    <property type="entry name" value="DIGUANYLATE CYCLASE DGCP"/>
    <property type="match status" value="1"/>
</dbReference>
<dbReference type="EC" id="2.7.7.65" evidence="5"/>
<sequence length="801" mass="90948">MHTDTRPPLLSRQRLSVWILLGTLLSALLPLIICLTMIGSYSEHKARQHVLAQLRQEGDDIADELVQRLWFHSSAVRALINWTLLERNQPGASHVNEQRHFAQLQHNNPQFLWLALVSPEGKILQASNPALLGKTLPRLPRQQQQAEVRGPFPSLFGPLPGPRQQRAELLLFIPSPLLDSRWFVAALDWELLIQFLPNMLMQRANWPRSEMLLLDPEYRILFSLPQHDSRQLTPELVAAIRQADAEAKPVAWHHGQRWFSLMVPMMSATNLIIPDWQLVMRESEKNGLREWQLLEDKLVITALLALIVLSGLAYRLSRHLARPLETLQASLEDPAQQSVPEVSGYYEAWLLSRVLAELQTFEREQRLALVSLNQTLELQVGERTAELTNVLQHATHAFISLDPQGLVISWNRMAEQWLGWSAEQRQGQRLPESMLSAEVNLWLRQWLVQLKDPQPSRVSQQREVQLTSAQGETIPAQLVVWSSQAGTHFRLNLILDDIRERKAAQQALQASRHQLQTITDNMPALIAYIDRDLRFQFVNATLRHWYGIEPSQAIGASMASLLAPEVYPLMRTQAEAALQGETRRFERTQWLHGQLRHLHTIMLPEHGDDGTIKGLFVLTQDITTRKQLELDLQQQAFADTLTGLPNRRAMEEQLPAALARADRTGHPLALLFMDLDGFKAVNDTWGHDAGDEVLRQFASRIRAQIRETDQLFRLAGDEFTLLLENLNDAPGDARRIADKILIAMQQPFCLDAAQVVLSSSIGIALHFPGMDRDAEQLLAAADDAMYRAKHSGKNRSCLAGE</sequence>
<dbReference type="InterPro" id="IPR013767">
    <property type="entry name" value="PAS_fold"/>
</dbReference>
<keyword evidence="1" id="KW-1133">Transmembrane helix</keyword>
<evidence type="ECO:0000313" key="6">
    <source>
        <dbReference type="Proteomes" id="UP001595692"/>
    </source>
</evidence>